<evidence type="ECO:0000313" key="3">
    <source>
        <dbReference type="EMBL" id="PKH43397.1"/>
    </source>
</evidence>
<dbReference type="RefSeq" id="WP_091199909.1">
    <property type="nucleotide sequence ID" value="NZ_FOKC01000008.1"/>
</dbReference>
<feature type="transmembrane region" description="Helical" evidence="2">
    <location>
        <begin position="952"/>
        <end position="973"/>
    </location>
</feature>
<reference evidence="4" key="2">
    <citation type="submission" date="2016-10" db="EMBL/GenBank/DDBJ databases">
        <authorList>
            <person name="de Groot N.N."/>
        </authorList>
    </citation>
    <scope>NUCLEOTIDE SEQUENCE [LARGE SCALE GENOMIC DNA]</scope>
    <source>
        <strain evidence="4">CGMCC 1.10697</strain>
    </source>
</reference>
<dbReference type="EMBL" id="PJBV01000011">
    <property type="protein sequence ID" value="PKH43397.1"/>
    <property type="molecule type" value="Genomic_DNA"/>
</dbReference>
<keyword evidence="6" id="KW-1185">Reference proteome</keyword>
<keyword evidence="2" id="KW-1133">Transmembrane helix</keyword>
<name>A0A1I1A887_9ACTN</name>
<accession>A0A1I1A887</accession>
<dbReference type="Proteomes" id="UP000233565">
    <property type="component" value="Unassembled WGS sequence"/>
</dbReference>
<proteinExistence type="predicted"/>
<feature type="transmembrane region" description="Helical" evidence="2">
    <location>
        <begin position="416"/>
        <end position="435"/>
    </location>
</feature>
<feature type="transmembrane region" description="Helical" evidence="2">
    <location>
        <begin position="716"/>
        <end position="737"/>
    </location>
</feature>
<dbReference type="STRING" id="748909.SAMN05192575_10810"/>
<feature type="transmembrane region" description="Helical" evidence="2">
    <location>
        <begin position="691"/>
        <end position="709"/>
    </location>
</feature>
<sequence length="986" mass="104489">MSVTALLVSHDGARWLPAVLAGLTGQTLPVDRVAVVDTTSRDDSVALIRDALGSAGLDEASGRLVLDVVPGSVSYPAAVRHALDLVPPAPPSDDEHEWIWLLHDDSNPDPDALGELLAAAGEHPDAAILGPKLREWPSLRRLLEVGLTITGTGHRETGLERGEYDQGQHDAVREVLAVNTAGMLVKRHVLESLGGLDEELPIFGNDIDFGWRAALAGHQTLVVPQAVVFHAEAAHRGVRRTPLTGRHTHYQERRAALFTSLANVSSRAFAWQYVRLFLGSLLRVLGYLGVRSVGEALDELAAVLSVHGRPRQVLAARRERAARRGSEPPQQEAVRRLLAPRWLPYRHGLDVVTDLASAATSQAADVAERRRLARAPGTAAGRGERRGTAASSGSSGSSAEDDEDAYLTDTGLVARFFTNPVAVVLVLFGVLALLAGREAFGSITGGALSPVPAAAADWWQLHTATWLPLGTGTDVPAPAYVLPFALAASFLLGHTGAVVSGLMLLAVPIAAWGAWRLLKVVGHLVDPLGLPRWLVVWGALTYALVPVTSGAWGEGRFGTVAVAALLPWAAHAALGFVDPDRDRRWRAAWRTALLLALGAAFVPGLWLFALLATGVVLGSAAVISPRLLRERDSWGPPVVAVAATPVLLAPWLVPLLTTGSAAGLLLEAGRLTVDRVTFDGLLTGRLNDLGAPQWLGVVLVVLAFAALIPRRTRVPVVICWLVALAAALVSGVLSHVTLDLPSVTTRPSLGLFVVILQGTSIVAVVLGADAYLRRLDEHHPWWQRGLATTLAVVAALVPLGGLGWWLTTPENALTREAEQSVPVYMQQSSLLGQEHGVLVLGGSVEDGITYRIRRDDGTTVGEDEVLTLAGEDAELTDEVRALVSSPTPGVVAALGARGVEYVVLTSPADGRVSALLDATAGLDQASAEDRSTRAWRVDRPLDPSAVDGPESWWRTALLVVQGLAILAALVLAAPTVRQRRGGRSDD</sequence>
<evidence type="ECO:0000256" key="2">
    <source>
        <dbReference type="SAM" id="Phobius"/>
    </source>
</evidence>
<evidence type="ECO:0000313" key="4">
    <source>
        <dbReference type="EMBL" id="SFB34175.1"/>
    </source>
</evidence>
<feature type="transmembrane region" description="Helical" evidence="2">
    <location>
        <begin position="534"/>
        <end position="552"/>
    </location>
</feature>
<evidence type="ECO:0000313" key="5">
    <source>
        <dbReference type="Proteomes" id="UP000199113"/>
    </source>
</evidence>
<dbReference type="PANTHER" id="PTHR43685:SF3">
    <property type="entry name" value="SLR2126 PROTEIN"/>
    <property type="match status" value="1"/>
</dbReference>
<keyword evidence="2" id="KW-0472">Membrane</keyword>
<feature type="transmembrane region" description="Helical" evidence="2">
    <location>
        <begin position="490"/>
        <end position="514"/>
    </location>
</feature>
<dbReference type="AlphaFoldDB" id="A0A1I1A887"/>
<protein>
    <submittedName>
        <fullName evidence="3">Glycosyltransferase family 2 protein</fullName>
    </submittedName>
    <submittedName>
        <fullName evidence="4">Glycosyltransferase, GT2 family</fullName>
    </submittedName>
</protein>
<evidence type="ECO:0000256" key="1">
    <source>
        <dbReference type="SAM" id="MobiDB-lite"/>
    </source>
</evidence>
<feature type="transmembrane region" description="Helical" evidence="2">
    <location>
        <begin position="784"/>
        <end position="806"/>
    </location>
</feature>
<dbReference type="OrthoDB" id="3734530at2"/>
<dbReference type="Proteomes" id="UP000199113">
    <property type="component" value="Unassembled WGS sequence"/>
</dbReference>
<feature type="transmembrane region" description="Helical" evidence="2">
    <location>
        <begin position="559"/>
        <end position="577"/>
    </location>
</feature>
<dbReference type="InterPro" id="IPR029044">
    <property type="entry name" value="Nucleotide-diphossugar_trans"/>
</dbReference>
<evidence type="ECO:0000313" key="6">
    <source>
        <dbReference type="Proteomes" id="UP000233565"/>
    </source>
</evidence>
<feature type="compositionally biased region" description="Low complexity" evidence="1">
    <location>
        <begin position="388"/>
        <end position="398"/>
    </location>
</feature>
<dbReference type="SUPFAM" id="SSF53448">
    <property type="entry name" value="Nucleotide-diphospho-sugar transferases"/>
    <property type="match status" value="1"/>
</dbReference>
<dbReference type="GO" id="GO:0016740">
    <property type="term" value="F:transferase activity"/>
    <property type="evidence" value="ECO:0007669"/>
    <property type="project" value="UniProtKB-KW"/>
</dbReference>
<dbReference type="Gene3D" id="3.90.550.10">
    <property type="entry name" value="Spore Coat Polysaccharide Biosynthesis Protein SpsA, Chain A"/>
    <property type="match status" value="1"/>
</dbReference>
<organism evidence="4 5">
    <name type="scientific">Nocardioides alpinus</name>
    <dbReference type="NCBI Taxonomy" id="748909"/>
    <lineage>
        <taxon>Bacteria</taxon>
        <taxon>Bacillati</taxon>
        <taxon>Actinomycetota</taxon>
        <taxon>Actinomycetes</taxon>
        <taxon>Propionibacteriales</taxon>
        <taxon>Nocardioidaceae</taxon>
        <taxon>Nocardioides</taxon>
    </lineage>
</organism>
<keyword evidence="4" id="KW-0808">Transferase</keyword>
<dbReference type="InterPro" id="IPR050834">
    <property type="entry name" value="Glycosyltransf_2"/>
</dbReference>
<feature type="transmembrane region" description="Helical" evidence="2">
    <location>
        <begin position="634"/>
        <end position="653"/>
    </location>
</feature>
<gene>
    <name evidence="3" type="ORF">CXG46_02700</name>
    <name evidence="4" type="ORF">SAMN05192575_10810</name>
</gene>
<dbReference type="Pfam" id="PF13641">
    <property type="entry name" value="Glyco_tranf_2_3"/>
    <property type="match status" value="1"/>
</dbReference>
<dbReference type="PANTHER" id="PTHR43685">
    <property type="entry name" value="GLYCOSYLTRANSFERASE"/>
    <property type="match status" value="1"/>
</dbReference>
<keyword evidence="2" id="KW-0812">Transmembrane</keyword>
<feature type="transmembrane region" description="Helical" evidence="2">
    <location>
        <begin position="749"/>
        <end position="772"/>
    </location>
</feature>
<feature type="transmembrane region" description="Helical" evidence="2">
    <location>
        <begin position="589"/>
        <end position="622"/>
    </location>
</feature>
<dbReference type="EMBL" id="FOKC01000008">
    <property type="protein sequence ID" value="SFB34175.1"/>
    <property type="molecule type" value="Genomic_DNA"/>
</dbReference>
<reference evidence="3 6" key="3">
    <citation type="submission" date="2017-12" db="EMBL/GenBank/DDBJ databases">
        <title>Pharmacopeia of the Arctic Ocean.</title>
        <authorList>
            <person name="Collins E."/>
            <person name="Ducluzeau A.-L."/>
        </authorList>
    </citation>
    <scope>NUCLEOTIDE SEQUENCE [LARGE SCALE GENOMIC DNA]</scope>
    <source>
        <strain evidence="3 6">DSM 23325</strain>
    </source>
</reference>
<reference evidence="5" key="1">
    <citation type="submission" date="2016-10" db="EMBL/GenBank/DDBJ databases">
        <authorList>
            <person name="Varghese N."/>
            <person name="Submissions S."/>
        </authorList>
    </citation>
    <scope>NUCLEOTIDE SEQUENCE [LARGE SCALE GENOMIC DNA]</scope>
    <source>
        <strain evidence="5">CGMCC 1.10697</strain>
    </source>
</reference>
<feature type="region of interest" description="Disordered" evidence="1">
    <location>
        <begin position="370"/>
        <end position="402"/>
    </location>
</feature>